<protein>
    <submittedName>
        <fullName evidence="1">Uncharacterized protein</fullName>
    </submittedName>
</protein>
<comment type="caution">
    <text evidence="1">The sequence shown here is derived from an EMBL/GenBank/DDBJ whole genome shotgun (WGS) entry which is preliminary data.</text>
</comment>
<proteinExistence type="predicted"/>
<evidence type="ECO:0000313" key="1">
    <source>
        <dbReference type="EMBL" id="CAF4163715.1"/>
    </source>
</evidence>
<dbReference type="AlphaFoldDB" id="A0A819YUX1"/>
<dbReference type="Proteomes" id="UP000663836">
    <property type="component" value="Unassembled WGS sequence"/>
</dbReference>
<gene>
    <name evidence="1" type="ORF">JBS370_LOCUS34640</name>
</gene>
<organism evidence="1 2">
    <name type="scientific">Rotaria sordida</name>
    <dbReference type="NCBI Taxonomy" id="392033"/>
    <lineage>
        <taxon>Eukaryota</taxon>
        <taxon>Metazoa</taxon>
        <taxon>Spiralia</taxon>
        <taxon>Gnathifera</taxon>
        <taxon>Rotifera</taxon>
        <taxon>Eurotatoria</taxon>
        <taxon>Bdelloidea</taxon>
        <taxon>Philodinida</taxon>
        <taxon>Philodinidae</taxon>
        <taxon>Rotaria</taxon>
    </lineage>
</organism>
<feature type="non-terminal residue" evidence="1">
    <location>
        <position position="1"/>
    </location>
</feature>
<name>A0A819YUX1_9BILA</name>
<accession>A0A819YUX1</accession>
<reference evidence="1" key="1">
    <citation type="submission" date="2021-02" db="EMBL/GenBank/DDBJ databases">
        <authorList>
            <person name="Nowell W R."/>
        </authorList>
    </citation>
    <scope>NUCLEOTIDE SEQUENCE</scope>
</reference>
<dbReference type="EMBL" id="CAJOBD010011190">
    <property type="protein sequence ID" value="CAF4163715.1"/>
    <property type="molecule type" value="Genomic_DNA"/>
</dbReference>
<evidence type="ECO:0000313" key="2">
    <source>
        <dbReference type="Proteomes" id="UP000663836"/>
    </source>
</evidence>
<sequence>IIIDSFGIEEDFDAEIMKGIAEARCGQFFFLESAEVIVTLMTKALQSTNLRDLHVDNLRVILCDFTVSETISEGTEVDVLDYQLKYSLPGHVEEEPLIVSGKLSVIFVNDESLIQLIDPKVKTLHAVQVAADMDDRIAQLIDNRKRDDAIALIAKQITLLKEVEDLDDEKGMIAMLVRMAENMQKRLK</sequence>